<evidence type="ECO:0000313" key="4">
    <source>
        <dbReference type="Proteomes" id="UP000662572"/>
    </source>
</evidence>
<name>A0A918QAM3_9CAUL</name>
<dbReference type="RefSeq" id="WP_189487180.1">
    <property type="nucleotide sequence ID" value="NZ_BMZB01000003.1"/>
</dbReference>
<sequence>MLSHCKPAVILMCVIGLSGCTSAPDISHSTLSSLEGFSDQKTGRARFKAKRDVSSLNEVKRIYLHPAKLTTGEHTRYVLTDKEKRVVLGEIEAQLCFELSERYEIMTTQTESDAEIHSAVTWFEPTGAAASGVAAVAGQFIPGPIGLRLPGSLGGLGAEAEMIRDDQQVAAIIWARRAQTVGTDTPSLSRLGDALQFAEPFADEAARIMSPEPAPAKRTYSRDTDPCLKHGSRVDAGGIAARIVTGLYAPTDRDADSEP</sequence>
<dbReference type="Proteomes" id="UP000662572">
    <property type="component" value="Unassembled WGS sequence"/>
</dbReference>
<dbReference type="Pfam" id="PF11769">
    <property type="entry name" value="DUF3313"/>
    <property type="match status" value="1"/>
</dbReference>
<reference evidence="3" key="1">
    <citation type="journal article" date="2014" name="Int. J. Syst. Evol. Microbiol.">
        <title>Complete genome sequence of Corynebacterium casei LMG S-19264T (=DSM 44701T), isolated from a smear-ripened cheese.</title>
        <authorList>
            <consortium name="US DOE Joint Genome Institute (JGI-PGF)"/>
            <person name="Walter F."/>
            <person name="Albersmeier A."/>
            <person name="Kalinowski J."/>
            <person name="Ruckert C."/>
        </authorList>
    </citation>
    <scope>NUCLEOTIDE SEQUENCE</scope>
    <source>
        <strain evidence="3">KCTC 32296</strain>
    </source>
</reference>
<evidence type="ECO:0000313" key="3">
    <source>
        <dbReference type="EMBL" id="GGZ37951.1"/>
    </source>
</evidence>
<dbReference type="AlphaFoldDB" id="A0A918QAM3"/>
<proteinExistence type="predicted"/>
<dbReference type="EMBL" id="BMZB01000003">
    <property type="protein sequence ID" value="GGZ37951.1"/>
    <property type="molecule type" value="Genomic_DNA"/>
</dbReference>
<organism evidence="3 4">
    <name type="scientific">Asticcacaulis endophyticus</name>
    <dbReference type="NCBI Taxonomy" id="1395890"/>
    <lineage>
        <taxon>Bacteria</taxon>
        <taxon>Pseudomonadati</taxon>
        <taxon>Pseudomonadota</taxon>
        <taxon>Alphaproteobacteria</taxon>
        <taxon>Caulobacterales</taxon>
        <taxon>Caulobacteraceae</taxon>
        <taxon>Asticcacaulis</taxon>
    </lineage>
</organism>
<feature type="chain" id="PRO_5037985168" description="DUF3313 domain-containing protein" evidence="2">
    <location>
        <begin position="24"/>
        <end position="259"/>
    </location>
</feature>
<keyword evidence="2" id="KW-0732">Signal</keyword>
<protein>
    <recommendedName>
        <fullName evidence="5">DUF3313 domain-containing protein</fullName>
    </recommendedName>
</protein>
<accession>A0A918QAM3</accession>
<evidence type="ECO:0000256" key="2">
    <source>
        <dbReference type="SAM" id="SignalP"/>
    </source>
</evidence>
<comment type="caution">
    <text evidence="3">The sequence shown here is derived from an EMBL/GenBank/DDBJ whole genome shotgun (WGS) entry which is preliminary data.</text>
</comment>
<gene>
    <name evidence="3" type="ORF">GCM10011273_25560</name>
</gene>
<evidence type="ECO:0000256" key="1">
    <source>
        <dbReference type="SAM" id="MobiDB-lite"/>
    </source>
</evidence>
<feature type="signal peptide" evidence="2">
    <location>
        <begin position="1"/>
        <end position="23"/>
    </location>
</feature>
<reference evidence="3" key="2">
    <citation type="submission" date="2020-09" db="EMBL/GenBank/DDBJ databases">
        <authorList>
            <person name="Sun Q."/>
            <person name="Kim S."/>
        </authorList>
    </citation>
    <scope>NUCLEOTIDE SEQUENCE</scope>
    <source>
        <strain evidence="3">KCTC 32296</strain>
    </source>
</reference>
<dbReference type="InterPro" id="IPR021747">
    <property type="entry name" value="DUF3313"/>
</dbReference>
<evidence type="ECO:0008006" key="5">
    <source>
        <dbReference type="Google" id="ProtNLM"/>
    </source>
</evidence>
<keyword evidence="4" id="KW-1185">Reference proteome</keyword>
<feature type="region of interest" description="Disordered" evidence="1">
    <location>
        <begin position="211"/>
        <end position="231"/>
    </location>
</feature>
<dbReference type="PROSITE" id="PS51257">
    <property type="entry name" value="PROKAR_LIPOPROTEIN"/>
    <property type="match status" value="1"/>
</dbReference>